<name>A0A518GI28_9PLAN</name>
<keyword evidence="1" id="KW-0472">Membrane</keyword>
<reference evidence="2 3" key="1">
    <citation type="submission" date="2019-02" db="EMBL/GenBank/DDBJ databases">
        <title>Deep-cultivation of Planctomycetes and their phenomic and genomic characterization uncovers novel biology.</title>
        <authorList>
            <person name="Wiegand S."/>
            <person name="Jogler M."/>
            <person name="Boedeker C."/>
            <person name="Pinto D."/>
            <person name="Vollmers J."/>
            <person name="Rivas-Marin E."/>
            <person name="Kohn T."/>
            <person name="Peeters S.H."/>
            <person name="Heuer A."/>
            <person name="Rast P."/>
            <person name="Oberbeckmann S."/>
            <person name="Bunk B."/>
            <person name="Jeske O."/>
            <person name="Meyerdierks A."/>
            <person name="Storesund J.E."/>
            <person name="Kallscheuer N."/>
            <person name="Luecker S."/>
            <person name="Lage O.M."/>
            <person name="Pohl T."/>
            <person name="Merkel B.J."/>
            <person name="Hornburger P."/>
            <person name="Mueller R.-W."/>
            <person name="Bruemmer F."/>
            <person name="Labrenz M."/>
            <person name="Spormann A.M."/>
            <person name="Op den Camp H."/>
            <person name="Overmann J."/>
            <person name="Amann R."/>
            <person name="Jetten M.S.M."/>
            <person name="Mascher T."/>
            <person name="Medema M.H."/>
            <person name="Devos D.P."/>
            <person name="Kaster A.-K."/>
            <person name="Ovreas L."/>
            <person name="Rohde M."/>
            <person name="Galperin M.Y."/>
            <person name="Jogler C."/>
        </authorList>
    </citation>
    <scope>NUCLEOTIDE SEQUENCE [LARGE SCALE GENOMIC DNA]</scope>
    <source>
        <strain evidence="2 3">Spb1</strain>
    </source>
</reference>
<keyword evidence="1" id="KW-0812">Transmembrane</keyword>
<dbReference type="AlphaFoldDB" id="A0A518GI28"/>
<accession>A0A518GI28</accession>
<dbReference type="Proteomes" id="UP000315349">
    <property type="component" value="Chromosome"/>
</dbReference>
<evidence type="ECO:0000313" key="3">
    <source>
        <dbReference type="Proteomes" id="UP000315349"/>
    </source>
</evidence>
<organism evidence="2 3">
    <name type="scientific">Planctopirus ephydatiae</name>
    <dbReference type="NCBI Taxonomy" id="2528019"/>
    <lineage>
        <taxon>Bacteria</taxon>
        <taxon>Pseudomonadati</taxon>
        <taxon>Planctomycetota</taxon>
        <taxon>Planctomycetia</taxon>
        <taxon>Planctomycetales</taxon>
        <taxon>Planctomycetaceae</taxon>
        <taxon>Planctopirus</taxon>
    </lineage>
</organism>
<evidence type="ECO:0000256" key="1">
    <source>
        <dbReference type="SAM" id="Phobius"/>
    </source>
</evidence>
<gene>
    <name evidence="2" type="ORF">Spb1_01060</name>
</gene>
<sequence length="218" mass="25331">MLDYRKIISTTILTCVMFAITIYSWRLLIDRPGLQKDRLGWECTNGRPVGFYNVTFTVLSQYPGVGFVFRPTNRSRLSDDEMIQLAIKALEDCRYENGKAFREGRITTFNHVFREPPELSHSEFVDFSPTWLCFIVTRDRHLDMNDIVEDTADDSSGNAPRLGIVVKAADAFNEELSPESVIKNGFVHWDPTEPEHRNGQRKLNFLVMNEFFRKYPHE</sequence>
<dbReference type="EMBL" id="CP036299">
    <property type="protein sequence ID" value="QDV28243.1"/>
    <property type="molecule type" value="Genomic_DNA"/>
</dbReference>
<evidence type="ECO:0000313" key="2">
    <source>
        <dbReference type="EMBL" id="QDV28243.1"/>
    </source>
</evidence>
<dbReference type="KEGG" id="peh:Spb1_01060"/>
<protein>
    <submittedName>
        <fullName evidence="2">Uncharacterized protein</fullName>
    </submittedName>
</protein>
<dbReference type="RefSeq" id="WP_145294148.1">
    <property type="nucleotide sequence ID" value="NZ_CP036299.1"/>
</dbReference>
<proteinExistence type="predicted"/>
<feature type="transmembrane region" description="Helical" evidence="1">
    <location>
        <begin position="7"/>
        <end position="29"/>
    </location>
</feature>
<keyword evidence="3" id="KW-1185">Reference proteome</keyword>
<keyword evidence="1" id="KW-1133">Transmembrane helix</keyword>